<dbReference type="Proteomes" id="UP000191408">
    <property type="component" value="Unassembled WGS sequence"/>
</dbReference>
<organism evidence="4 5">
    <name type="scientific">Penicillium polonicum</name>
    <dbReference type="NCBI Taxonomy" id="60169"/>
    <lineage>
        <taxon>Eukaryota</taxon>
        <taxon>Fungi</taxon>
        <taxon>Dikarya</taxon>
        <taxon>Ascomycota</taxon>
        <taxon>Pezizomycotina</taxon>
        <taxon>Eurotiomycetes</taxon>
        <taxon>Eurotiomycetidae</taxon>
        <taxon>Eurotiales</taxon>
        <taxon>Aspergillaceae</taxon>
        <taxon>Penicillium</taxon>
    </lineage>
</organism>
<evidence type="ECO:0008006" key="6">
    <source>
        <dbReference type="Google" id="ProtNLM"/>
    </source>
</evidence>
<dbReference type="InterPro" id="IPR016130">
    <property type="entry name" value="Tyr_Pase_AS"/>
</dbReference>
<dbReference type="InterPro" id="IPR029021">
    <property type="entry name" value="Prot-tyrosine_phosphatase-like"/>
</dbReference>
<dbReference type="PANTHER" id="PTHR31126">
    <property type="entry name" value="TYROSINE-PROTEIN PHOSPHATASE"/>
    <property type="match status" value="1"/>
</dbReference>
<dbReference type="OrthoDB" id="6375174at2759"/>
<protein>
    <recommendedName>
        <fullName evidence="6">Tyrosine specific protein phosphatases domain-containing protein</fullName>
    </recommendedName>
</protein>
<dbReference type="Gene3D" id="3.90.190.10">
    <property type="entry name" value="Protein tyrosine phosphatase superfamily"/>
    <property type="match status" value="1"/>
</dbReference>
<evidence type="ECO:0000313" key="4">
    <source>
        <dbReference type="EMBL" id="OQD67775.1"/>
    </source>
</evidence>
<keyword evidence="2" id="KW-0963">Cytoplasm</keyword>
<name>A0A1V6NSQ3_PENPO</name>
<dbReference type="GO" id="GO:0005737">
    <property type="term" value="C:cytoplasm"/>
    <property type="evidence" value="ECO:0007669"/>
    <property type="project" value="UniProtKB-SubCell"/>
</dbReference>
<evidence type="ECO:0000256" key="1">
    <source>
        <dbReference type="ARBA" id="ARBA00004496"/>
    </source>
</evidence>
<proteinExistence type="predicted"/>
<dbReference type="AlphaFoldDB" id="A0A1V6NSQ3"/>
<dbReference type="FunFam" id="3.90.190.10:FF:000035">
    <property type="entry name" value="Tyrosine phosphatase, putative"/>
    <property type="match status" value="1"/>
</dbReference>
<dbReference type="SUPFAM" id="SSF52799">
    <property type="entry name" value="(Phosphotyrosine protein) phosphatases II"/>
    <property type="match status" value="1"/>
</dbReference>
<comment type="caution">
    <text evidence="4">The sequence shown here is derived from an EMBL/GenBank/DDBJ whole genome shotgun (WGS) entry which is preliminary data.</text>
</comment>
<dbReference type="STRING" id="60169.A0A1V6NSQ3"/>
<dbReference type="PANTHER" id="PTHR31126:SF48">
    <property type="entry name" value="INOSITOL PHOSPHATASE SIW14"/>
    <property type="match status" value="1"/>
</dbReference>
<comment type="subcellular location">
    <subcellularLocation>
        <location evidence="1">Cytoplasm</location>
    </subcellularLocation>
</comment>
<gene>
    <name evidence="4" type="ORF">PENPOL_c003G10599</name>
</gene>
<evidence type="ECO:0000313" key="5">
    <source>
        <dbReference type="Proteomes" id="UP000191408"/>
    </source>
</evidence>
<keyword evidence="5" id="KW-1185">Reference proteome</keyword>
<accession>A0A1V6NSQ3</accession>
<dbReference type="PROSITE" id="PS00383">
    <property type="entry name" value="TYR_PHOSPHATASE_1"/>
    <property type="match status" value="1"/>
</dbReference>
<dbReference type="EMBL" id="MDYM01000003">
    <property type="protein sequence ID" value="OQD67775.1"/>
    <property type="molecule type" value="Genomic_DNA"/>
</dbReference>
<dbReference type="GO" id="GO:0052840">
    <property type="term" value="F:inositol diphosphate tetrakisphosphate diphosphatase activity"/>
    <property type="evidence" value="ECO:0007669"/>
    <property type="project" value="TreeGrafter"/>
</dbReference>
<evidence type="ECO:0000256" key="3">
    <source>
        <dbReference type="ARBA" id="ARBA00022801"/>
    </source>
</evidence>
<evidence type="ECO:0000256" key="2">
    <source>
        <dbReference type="ARBA" id="ARBA00022490"/>
    </source>
</evidence>
<reference evidence="5" key="1">
    <citation type="journal article" date="2017" name="Nat. Microbiol.">
        <title>Global analysis of biosynthetic gene clusters reveals vast potential of secondary metabolite production in Penicillium species.</title>
        <authorList>
            <person name="Nielsen J.C."/>
            <person name="Grijseels S."/>
            <person name="Prigent S."/>
            <person name="Ji B."/>
            <person name="Dainat J."/>
            <person name="Nielsen K.F."/>
            <person name="Frisvad J.C."/>
            <person name="Workman M."/>
            <person name="Nielsen J."/>
        </authorList>
    </citation>
    <scope>NUCLEOTIDE SEQUENCE [LARGE SCALE GENOMIC DNA]</scope>
    <source>
        <strain evidence="5">IBT 4502</strain>
    </source>
</reference>
<dbReference type="InterPro" id="IPR004861">
    <property type="entry name" value="Siw14-like"/>
</dbReference>
<keyword evidence="3" id="KW-0378">Hydrolase</keyword>
<dbReference type="Pfam" id="PF03162">
    <property type="entry name" value="Y_phosphatase2"/>
    <property type="match status" value="1"/>
</dbReference>
<dbReference type="GO" id="GO:0016791">
    <property type="term" value="F:phosphatase activity"/>
    <property type="evidence" value="ECO:0007669"/>
    <property type="project" value="TreeGrafter"/>
</dbReference>
<sequence>MSDITRGNNFSEVVRGIYRSGFPNMNLYGDHLNGLRAIIKLVEAPYAKPIQDFVVTNGIQVMTFILKPNKGQGERVSHKDIDDFMEKLLNVENHPALIHCNQGKHRTGCVVACFRKLQGWEHSAIIDEYRLYAGHKARPLDEEFIRLYEPGATTQIAREANVAGWGQGQ</sequence>